<organism evidence="8 9">
    <name type="scientific">Bacillus pumilus</name>
    <name type="common">Bacillus mesentericus</name>
    <dbReference type="NCBI Taxonomy" id="1408"/>
    <lineage>
        <taxon>Bacteria</taxon>
        <taxon>Bacillati</taxon>
        <taxon>Bacillota</taxon>
        <taxon>Bacilli</taxon>
        <taxon>Bacillales</taxon>
        <taxon>Bacillaceae</taxon>
        <taxon>Bacillus</taxon>
    </lineage>
</organism>
<evidence type="ECO:0000256" key="7">
    <source>
        <dbReference type="RuleBase" id="RU003406"/>
    </source>
</evidence>
<dbReference type="CDD" id="cd06118">
    <property type="entry name" value="citrate_synt_like_1"/>
    <property type="match status" value="1"/>
</dbReference>
<dbReference type="GO" id="GO:0005829">
    <property type="term" value="C:cytosol"/>
    <property type="evidence" value="ECO:0007669"/>
    <property type="project" value="TreeGrafter"/>
</dbReference>
<dbReference type="GO" id="GO:0006099">
    <property type="term" value="P:tricarboxylic acid cycle"/>
    <property type="evidence" value="ECO:0007669"/>
    <property type="project" value="InterPro"/>
</dbReference>
<dbReference type="InterPro" id="IPR016142">
    <property type="entry name" value="Citrate_synth-like_lrg_a-sub"/>
</dbReference>
<dbReference type="AlphaFoldDB" id="A0AB34QVU3"/>
<dbReference type="PRINTS" id="PR00143">
    <property type="entry name" value="CITRTSNTHASE"/>
</dbReference>
<accession>A0AB34QVU3</accession>
<dbReference type="InterPro" id="IPR002020">
    <property type="entry name" value="Citrate_synthase"/>
</dbReference>
<protein>
    <recommendedName>
        <fullName evidence="5">Citrate synthase</fullName>
    </recommendedName>
</protein>
<dbReference type="Gene3D" id="1.10.580.10">
    <property type="entry name" value="Citrate Synthase, domain 1"/>
    <property type="match status" value="1"/>
</dbReference>
<dbReference type="SUPFAM" id="SSF48256">
    <property type="entry name" value="Citrate synthase"/>
    <property type="match status" value="1"/>
</dbReference>
<evidence type="ECO:0000313" key="9">
    <source>
        <dbReference type="Proteomes" id="UP000031978"/>
    </source>
</evidence>
<proteinExistence type="inferred from homology"/>
<dbReference type="InterPro" id="IPR036969">
    <property type="entry name" value="Citrate_synthase_sf"/>
</dbReference>
<dbReference type="PIRSF" id="PIRSF001369">
    <property type="entry name" value="Citrate_synth"/>
    <property type="match status" value="1"/>
</dbReference>
<feature type="active site" evidence="6">
    <location>
        <position position="263"/>
    </location>
</feature>
<gene>
    <name evidence="8" type="ORF">B4127_2161</name>
</gene>
<comment type="catalytic activity">
    <reaction evidence="4">
        <text>oxaloacetate + acetyl-CoA + H2O = citrate + CoA + H(+)</text>
        <dbReference type="Rhea" id="RHEA:16845"/>
        <dbReference type="ChEBI" id="CHEBI:15377"/>
        <dbReference type="ChEBI" id="CHEBI:15378"/>
        <dbReference type="ChEBI" id="CHEBI:16452"/>
        <dbReference type="ChEBI" id="CHEBI:16947"/>
        <dbReference type="ChEBI" id="CHEBI:57287"/>
        <dbReference type="ChEBI" id="CHEBI:57288"/>
        <dbReference type="EC" id="2.3.3.16"/>
    </reaction>
</comment>
<comment type="caution">
    <text evidence="8">The sequence shown here is derived from an EMBL/GenBank/DDBJ whole genome shotgun (WGS) entry which is preliminary data.</text>
</comment>
<dbReference type="InterPro" id="IPR016143">
    <property type="entry name" value="Citrate_synth-like_sm_a-sub"/>
</dbReference>
<comment type="pathway">
    <text evidence="1">Carbohydrate metabolism; tricarboxylic acid cycle.</text>
</comment>
<evidence type="ECO:0000256" key="1">
    <source>
        <dbReference type="ARBA" id="ARBA00005163"/>
    </source>
</evidence>
<comment type="similarity">
    <text evidence="2 5 7">Belongs to the citrate synthase family.</text>
</comment>
<dbReference type="InterPro" id="IPR024176">
    <property type="entry name" value="Citrate_synthase_bac-typ"/>
</dbReference>
<evidence type="ECO:0000256" key="2">
    <source>
        <dbReference type="ARBA" id="ARBA00010566"/>
    </source>
</evidence>
<sequence>MMTEQLQYKPGLEDIVASETSISYLDVQQEEIVIRGYDLIELAQKKTYLETAYLLIYGRLPDAMEYHQFQQDISSQTNLHPTIQTILTKLPKTTHPMDAMRTCISALSGYDDALQDRSEACQQKRAVRLLGQLPAIVAGSYHILTKDAAISPDQTKSYTETFLTMLTGRTPTQDEITAFDQTLTLYSEHELPNSTFAARVIASTHSDMYGAFTGAISSLKGDLHGGANEAVMHMLLEGKTTEGFLALIERKLAAKEKMMGFGHRVYMRKMDPRAALLKRSLKTLTESKGDTALYDMCVAGEAYMKEKKNLYPNLDYYAAPIYYELGIPISLYTPIFFAARASGLAAHVIEQHLHNRIFRPRVRYLGPRGLKVSDDDGKMGE</sequence>
<keyword evidence="8" id="KW-0012">Acyltransferase</keyword>
<dbReference type="PANTHER" id="PTHR11739">
    <property type="entry name" value="CITRATE SYNTHASE"/>
    <property type="match status" value="1"/>
</dbReference>
<dbReference type="Pfam" id="PF00285">
    <property type="entry name" value="Citrate_synt"/>
    <property type="match status" value="1"/>
</dbReference>
<evidence type="ECO:0000256" key="5">
    <source>
        <dbReference type="PIRNR" id="PIRNR001369"/>
    </source>
</evidence>
<feature type="active site" evidence="6">
    <location>
        <position position="315"/>
    </location>
</feature>
<dbReference type="Proteomes" id="UP000031978">
    <property type="component" value="Unassembled WGS sequence"/>
</dbReference>
<dbReference type="EMBL" id="JXCL01000036">
    <property type="protein sequence ID" value="KIL15975.1"/>
    <property type="molecule type" value="Genomic_DNA"/>
</dbReference>
<dbReference type="InterPro" id="IPR019810">
    <property type="entry name" value="Citrate_synthase_AS"/>
</dbReference>
<evidence type="ECO:0000313" key="8">
    <source>
        <dbReference type="EMBL" id="KIL15975.1"/>
    </source>
</evidence>
<name>A0AB34QVU3_BACPU</name>
<dbReference type="PROSITE" id="PS00480">
    <property type="entry name" value="CITRATE_SYNTHASE"/>
    <property type="match status" value="1"/>
</dbReference>
<keyword evidence="3 5" id="KW-0808">Transferase</keyword>
<evidence type="ECO:0000256" key="3">
    <source>
        <dbReference type="ARBA" id="ARBA00022679"/>
    </source>
</evidence>
<dbReference type="PANTHER" id="PTHR11739:SF11">
    <property type="entry name" value="CITRATE_2-METHYLCITRATE SYNTHASE"/>
    <property type="match status" value="1"/>
</dbReference>
<reference evidence="8 9" key="1">
    <citation type="submission" date="2014-12" db="EMBL/GenBank/DDBJ databases">
        <title>Draft Genome Sequences of Five Spore-Forming Food Isolates of Bacillus pumilus.</title>
        <authorList>
            <person name="de Jong A."/>
            <person name="van Heel A.J."/>
            <person name="Montalban-Lopez M."/>
            <person name="Krawczyk A.O."/>
            <person name="Berendsen E.M."/>
            <person name="Wells-Bennik M."/>
            <person name="Kuipers O.P."/>
        </authorList>
    </citation>
    <scope>NUCLEOTIDE SEQUENCE [LARGE SCALE GENOMIC DNA]</scope>
    <source>
        <strain evidence="8 9">B4127</strain>
    </source>
</reference>
<dbReference type="GO" id="GO:0036440">
    <property type="term" value="F:citrate synthase activity"/>
    <property type="evidence" value="ECO:0007669"/>
    <property type="project" value="UniProtKB-EC"/>
</dbReference>
<dbReference type="NCBIfam" id="NF009004">
    <property type="entry name" value="PRK12349.1"/>
    <property type="match status" value="1"/>
</dbReference>
<evidence type="ECO:0000256" key="4">
    <source>
        <dbReference type="ARBA" id="ARBA00049288"/>
    </source>
</evidence>
<dbReference type="Gene3D" id="1.10.230.10">
    <property type="entry name" value="Cytochrome P450-Terp, domain 2"/>
    <property type="match status" value="1"/>
</dbReference>
<dbReference type="GO" id="GO:0005975">
    <property type="term" value="P:carbohydrate metabolic process"/>
    <property type="evidence" value="ECO:0007669"/>
    <property type="project" value="TreeGrafter"/>
</dbReference>
<evidence type="ECO:0000256" key="6">
    <source>
        <dbReference type="PIRSR" id="PIRSR001369-1"/>
    </source>
</evidence>